<dbReference type="SUPFAM" id="SSF52266">
    <property type="entry name" value="SGNH hydrolase"/>
    <property type="match status" value="1"/>
</dbReference>
<name>A0A2G6E5S6_9BACT</name>
<feature type="domain" description="SGNH hydrolase-type esterase" evidence="3">
    <location>
        <begin position="83"/>
        <end position="251"/>
    </location>
</feature>
<proteinExistence type="predicted"/>
<gene>
    <name evidence="4" type="ORF">CSB45_07885</name>
</gene>
<dbReference type="InterPro" id="IPR051532">
    <property type="entry name" value="Ester_Hydrolysis_Enzymes"/>
</dbReference>
<dbReference type="InterPro" id="IPR013830">
    <property type="entry name" value="SGNH_hydro"/>
</dbReference>
<keyword evidence="2" id="KW-0812">Transmembrane</keyword>
<feature type="transmembrane region" description="Helical" evidence="2">
    <location>
        <begin position="12"/>
        <end position="30"/>
    </location>
</feature>
<evidence type="ECO:0000313" key="5">
    <source>
        <dbReference type="Proteomes" id="UP000229740"/>
    </source>
</evidence>
<accession>A0A2G6E5S6</accession>
<evidence type="ECO:0000313" key="4">
    <source>
        <dbReference type="EMBL" id="PID57430.1"/>
    </source>
</evidence>
<dbReference type="AlphaFoldDB" id="A0A2G6E5S6"/>
<feature type="compositionally biased region" description="Basic and acidic residues" evidence="1">
    <location>
        <begin position="45"/>
        <end position="54"/>
    </location>
</feature>
<evidence type="ECO:0000256" key="2">
    <source>
        <dbReference type="SAM" id="Phobius"/>
    </source>
</evidence>
<organism evidence="4 5">
    <name type="scientific">candidate division KSB3 bacterium</name>
    <dbReference type="NCBI Taxonomy" id="2044937"/>
    <lineage>
        <taxon>Bacteria</taxon>
        <taxon>candidate division KSB3</taxon>
    </lineage>
</organism>
<keyword evidence="2" id="KW-0472">Membrane</keyword>
<evidence type="ECO:0000256" key="1">
    <source>
        <dbReference type="SAM" id="MobiDB-lite"/>
    </source>
</evidence>
<dbReference type="Proteomes" id="UP000229740">
    <property type="component" value="Unassembled WGS sequence"/>
</dbReference>
<keyword evidence="2" id="KW-1133">Transmembrane helix</keyword>
<protein>
    <recommendedName>
        <fullName evidence="3">SGNH hydrolase-type esterase domain-containing protein</fullName>
    </recommendedName>
</protein>
<dbReference type="CDD" id="cd00229">
    <property type="entry name" value="SGNH_hydrolase"/>
    <property type="match status" value="1"/>
</dbReference>
<comment type="caution">
    <text evidence="4">The sequence shown here is derived from an EMBL/GenBank/DDBJ whole genome shotgun (WGS) entry which is preliminary data.</text>
</comment>
<reference evidence="4 5" key="1">
    <citation type="submission" date="2017-10" db="EMBL/GenBank/DDBJ databases">
        <title>Novel microbial diversity and functional potential in the marine mammal oral microbiome.</title>
        <authorList>
            <person name="Dudek N.K."/>
            <person name="Sun C.L."/>
            <person name="Burstein D."/>
            <person name="Kantor R.S."/>
            <person name="Aliaga Goltsman D.S."/>
            <person name="Bik E.M."/>
            <person name="Thomas B.C."/>
            <person name="Banfield J.F."/>
            <person name="Relman D.A."/>
        </authorList>
    </citation>
    <scope>NUCLEOTIDE SEQUENCE [LARGE SCALE GENOMIC DNA]</scope>
    <source>
        <strain evidence="4">DOLZORAL124_49_17</strain>
    </source>
</reference>
<feature type="region of interest" description="Disordered" evidence="1">
    <location>
        <begin position="39"/>
        <end position="69"/>
    </location>
</feature>
<dbReference type="PANTHER" id="PTHR30383">
    <property type="entry name" value="THIOESTERASE 1/PROTEASE 1/LYSOPHOSPHOLIPASE L1"/>
    <property type="match status" value="1"/>
</dbReference>
<evidence type="ECO:0000259" key="3">
    <source>
        <dbReference type="Pfam" id="PF13472"/>
    </source>
</evidence>
<dbReference type="InterPro" id="IPR036514">
    <property type="entry name" value="SGNH_hydro_sf"/>
</dbReference>
<sequence length="276" mass="30215">MKYEASLWRVLHILYKWSIGLVVLFSLFGCQQKMGGNGSPVSPELHLHKQRDEQSSASALSEDTEGSVIDSPQYPEDTVVIAAIGDSITYGQGTWDGGYVSRLEARLTAAGHSVLLLRRGVPGEQSAETDARFLREIAGADIVLLMIGLNDVVNPGICESPFSCHVVDHIVSMIDKALISKVIPVVSTITPARVGGEYDWANAQIEFINSKLSLEGARQGVLMVDNYQTVMANGSSALYYDRIHFNAQGYDVLAEQWFNAIEENQLIAQALQQKSK</sequence>
<dbReference type="Pfam" id="PF13472">
    <property type="entry name" value="Lipase_GDSL_2"/>
    <property type="match status" value="1"/>
</dbReference>
<dbReference type="PROSITE" id="PS51257">
    <property type="entry name" value="PROKAR_LIPOPROTEIN"/>
    <property type="match status" value="1"/>
</dbReference>
<dbReference type="Gene3D" id="3.40.50.1110">
    <property type="entry name" value="SGNH hydrolase"/>
    <property type="match status" value="1"/>
</dbReference>
<dbReference type="EMBL" id="PDPS01000027">
    <property type="protein sequence ID" value="PID57430.1"/>
    <property type="molecule type" value="Genomic_DNA"/>
</dbReference>